<reference evidence="1" key="1">
    <citation type="submission" date="2022-12" db="EMBL/GenBank/DDBJ databases">
        <authorList>
            <person name="Webb A."/>
        </authorList>
    </citation>
    <scope>NUCLEOTIDE SEQUENCE</scope>
    <source>
        <strain evidence="1">Pd1</strain>
    </source>
</reference>
<gene>
    <name evidence="1" type="ORF">PDE001_LOCUS2234</name>
</gene>
<accession>A0AAV0TE66</accession>
<evidence type="ECO:0000313" key="2">
    <source>
        <dbReference type="Proteomes" id="UP001162029"/>
    </source>
</evidence>
<dbReference type="AlphaFoldDB" id="A0AAV0TE66"/>
<organism evidence="1 2">
    <name type="scientific">Peronospora destructor</name>
    <dbReference type="NCBI Taxonomy" id="86335"/>
    <lineage>
        <taxon>Eukaryota</taxon>
        <taxon>Sar</taxon>
        <taxon>Stramenopiles</taxon>
        <taxon>Oomycota</taxon>
        <taxon>Peronosporomycetes</taxon>
        <taxon>Peronosporales</taxon>
        <taxon>Peronosporaceae</taxon>
        <taxon>Peronospora</taxon>
    </lineage>
</organism>
<dbReference type="Proteomes" id="UP001162029">
    <property type="component" value="Unassembled WGS sequence"/>
</dbReference>
<name>A0AAV0TE66_9STRA</name>
<proteinExistence type="predicted"/>
<dbReference type="EMBL" id="CANTFM010000385">
    <property type="protein sequence ID" value="CAI5720444.1"/>
    <property type="molecule type" value="Genomic_DNA"/>
</dbReference>
<protein>
    <submittedName>
        <fullName evidence="1">Uncharacterized protein</fullName>
    </submittedName>
</protein>
<evidence type="ECO:0000313" key="1">
    <source>
        <dbReference type="EMBL" id="CAI5720444.1"/>
    </source>
</evidence>
<keyword evidence="2" id="KW-1185">Reference proteome</keyword>
<sequence>MASLLWFSHPNMKSFRYVDRPSWAINQYTNNKSCRWSSSGPIFVGYEILRCRTACKNSRQRSSPHGNGEFSRRDDALVATPFLHNPEVRAACGFDRNGM</sequence>
<comment type="caution">
    <text evidence="1">The sequence shown here is derived from an EMBL/GenBank/DDBJ whole genome shotgun (WGS) entry which is preliminary data.</text>
</comment>